<dbReference type="EMBL" id="FZPH01000002">
    <property type="protein sequence ID" value="SNS94383.1"/>
    <property type="molecule type" value="Genomic_DNA"/>
</dbReference>
<dbReference type="AlphaFoldDB" id="A0A239IMV0"/>
<protein>
    <submittedName>
        <fullName evidence="2">EAL domain-containing protein</fullName>
    </submittedName>
</protein>
<dbReference type="InterPro" id="IPR001633">
    <property type="entry name" value="EAL_dom"/>
</dbReference>
<evidence type="ECO:0000313" key="3">
    <source>
        <dbReference type="Proteomes" id="UP000198362"/>
    </source>
</evidence>
<dbReference type="RefSeq" id="WP_089245520.1">
    <property type="nucleotide sequence ID" value="NZ_FZPH01000002.1"/>
</dbReference>
<evidence type="ECO:0000313" key="2">
    <source>
        <dbReference type="EMBL" id="SNS94383.1"/>
    </source>
</evidence>
<gene>
    <name evidence="2" type="ORF">SAMN05421812_102455</name>
</gene>
<accession>A0A239IMV0</accession>
<dbReference type="Proteomes" id="UP000198362">
    <property type="component" value="Unassembled WGS sequence"/>
</dbReference>
<reference evidence="2 3" key="1">
    <citation type="submission" date="2017-06" db="EMBL/GenBank/DDBJ databases">
        <authorList>
            <person name="Kim H.J."/>
            <person name="Triplett B.A."/>
        </authorList>
    </citation>
    <scope>NUCLEOTIDE SEQUENCE [LARGE SCALE GENOMIC DNA]</scope>
    <source>
        <strain evidence="2 3">CGMCC 4.5593</strain>
    </source>
</reference>
<dbReference type="Gene3D" id="3.20.20.450">
    <property type="entry name" value="EAL domain"/>
    <property type="match status" value="1"/>
</dbReference>
<sequence>MARSYAELSRGRDVVVEVTEEAVMRQPVKLLDAVRDARRRNAWFALDDVGVEPAGVAAMPLINPDIVKLDRSIVRDRANSPAAPSAGLGSR</sequence>
<dbReference type="SUPFAM" id="SSF141868">
    <property type="entry name" value="EAL domain-like"/>
    <property type="match status" value="1"/>
</dbReference>
<dbReference type="Pfam" id="PF00563">
    <property type="entry name" value="EAL"/>
    <property type="match status" value="1"/>
</dbReference>
<evidence type="ECO:0000259" key="1">
    <source>
        <dbReference type="PROSITE" id="PS50883"/>
    </source>
</evidence>
<organism evidence="2 3">
    <name type="scientific">Asanoa hainanensis</name>
    <dbReference type="NCBI Taxonomy" id="560556"/>
    <lineage>
        <taxon>Bacteria</taxon>
        <taxon>Bacillati</taxon>
        <taxon>Actinomycetota</taxon>
        <taxon>Actinomycetes</taxon>
        <taxon>Micromonosporales</taxon>
        <taxon>Micromonosporaceae</taxon>
        <taxon>Asanoa</taxon>
    </lineage>
</organism>
<keyword evidence="3" id="KW-1185">Reference proteome</keyword>
<proteinExistence type="predicted"/>
<dbReference type="OrthoDB" id="9813903at2"/>
<feature type="domain" description="EAL" evidence="1">
    <location>
        <begin position="1"/>
        <end position="91"/>
    </location>
</feature>
<name>A0A239IMV0_9ACTN</name>
<dbReference type="InterPro" id="IPR035919">
    <property type="entry name" value="EAL_sf"/>
</dbReference>
<dbReference type="PROSITE" id="PS50883">
    <property type="entry name" value="EAL"/>
    <property type="match status" value="1"/>
</dbReference>